<keyword evidence="3" id="KW-1185">Reference proteome</keyword>
<feature type="region of interest" description="Disordered" evidence="1">
    <location>
        <begin position="1"/>
        <end position="44"/>
    </location>
</feature>
<dbReference type="Proteomes" id="UP000032233">
    <property type="component" value="Unassembled WGS sequence"/>
</dbReference>
<dbReference type="EMBL" id="AZAC01000029">
    <property type="protein sequence ID" value="KIX12590.1"/>
    <property type="molecule type" value="Genomic_DNA"/>
</dbReference>
<dbReference type="AlphaFoldDB" id="A0A0D2JSZ8"/>
<organism evidence="2 3">
    <name type="scientific">Dethiosulfatarculus sandiegensis</name>
    <dbReference type="NCBI Taxonomy" id="1429043"/>
    <lineage>
        <taxon>Bacteria</taxon>
        <taxon>Pseudomonadati</taxon>
        <taxon>Thermodesulfobacteriota</taxon>
        <taxon>Desulfarculia</taxon>
        <taxon>Desulfarculales</taxon>
        <taxon>Desulfarculaceae</taxon>
        <taxon>Dethiosulfatarculus</taxon>
    </lineage>
</organism>
<accession>A0A0D2JSZ8</accession>
<proteinExistence type="predicted"/>
<feature type="compositionally biased region" description="Basic and acidic residues" evidence="1">
    <location>
        <begin position="25"/>
        <end position="41"/>
    </location>
</feature>
<comment type="caution">
    <text evidence="2">The sequence shown here is derived from an EMBL/GenBank/DDBJ whole genome shotgun (WGS) entry which is preliminary data.</text>
</comment>
<evidence type="ECO:0000256" key="1">
    <source>
        <dbReference type="SAM" id="MobiDB-lite"/>
    </source>
</evidence>
<dbReference type="InParanoid" id="A0A0D2JSZ8"/>
<reference evidence="2 3" key="1">
    <citation type="submission" date="2013-11" db="EMBL/GenBank/DDBJ databases">
        <title>Metagenomic analysis of a methanogenic consortium involved in long chain n-alkane degradation.</title>
        <authorList>
            <person name="Davidova I.A."/>
            <person name="Callaghan A.V."/>
            <person name="Wawrik B."/>
            <person name="Pruitt S."/>
            <person name="Marks C."/>
            <person name="Duncan K.E."/>
            <person name="Suflita J.M."/>
        </authorList>
    </citation>
    <scope>NUCLEOTIDE SEQUENCE [LARGE SCALE GENOMIC DNA]</scope>
    <source>
        <strain evidence="2 3">SPR</strain>
    </source>
</reference>
<dbReference type="RefSeq" id="WP_044350476.1">
    <property type="nucleotide sequence ID" value="NZ_AZAC01000029.1"/>
</dbReference>
<protein>
    <submittedName>
        <fullName evidence="2">Uncharacterized protein</fullName>
    </submittedName>
</protein>
<evidence type="ECO:0000313" key="2">
    <source>
        <dbReference type="EMBL" id="KIX12590.1"/>
    </source>
</evidence>
<name>A0A0D2JSZ8_9BACT</name>
<gene>
    <name evidence="2" type="ORF">X474_18470</name>
</gene>
<evidence type="ECO:0000313" key="3">
    <source>
        <dbReference type="Proteomes" id="UP000032233"/>
    </source>
</evidence>
<sequence>MKILHTLPYAPSGVSGRKQNTNSIQERDQPRENPPPKKSSEVRVSLSATAPILMDRGQVARLWDENEARQRVLLAQSQLLTRAGEAVSIQANLSRKTALRLLS</sequence>